<organism evidence="1 2">
    <name type="scientific">Nitratireductor indicus C115</name>
    <dbReference type="NCBI Taxonomy" id="1231190"/>
    <lineage>
        <taxon>Bacteria</taxon>
        <taxon>Pseudomonadati</taxon>
        <taxon>Pseudomonadota</taxon>
        <taxon>Alphaproteobacteria</taxon>
        <taxon>Hyphomicrobiales</taxon>
        <taxon>Phyllobacteriaceae</taxon>
        <taxon>Nitratireductor</taxon>
    </lineage>
</organism>
<dbReference type="STRING" id="721133.SAMN05216176_101373"/>
<protein>
    <submittedName>
        <fullName evidence="1">Uncharacterized protein</fullName>
    </submittedName>
</protein>
<proteinExistence type="predicted"/>
<dbReference type="EMBL" id="AMSI01000003">
    <property type="protein sequence ID" value="EKF43298.1"/>
    <property type="molecule type" value="Genomic_DNA"/>
</dbReference>
<dbReference type="PATRIC" id="fig|1231190.3.peg.978"/>
<sequence length="80" mass="8989">MKDQHSELPSLHITEDAVETIGGLVTMLSYVHSVSSAEDRESLHNPIGYTLNAVQCQVNRARRGYEGSYASRWKRRAEQG</sequence>
<dbReference type="AlphaFoldDB" id="K2N742"/>
<accession>K2N742</accession>
<keyword evidence="2" id="KW-1185">Reference proteome</keyword>
<comment type="caution">
    <text evidence="1">The sequence shown here is derived from an EMBL/GenBank/DDBJ whole genome shotgun (WGS) entry which is preliminary data.</text>
</comment>
<name>K2N742_9HYPH</name>
<evidence type="ECO:0000313" key="2">
    <source>
        <dbReference type="Proteomes" id="UP000007374"/>
    </source>
</evidence>
<evidence type="ECO:0000313" key="1">
    <source>
        <dbReference type="EMBL" id="EKF43298.1"/>
    </source>
</evidence>
<dbReference type="RefSeq" id="WP_009449486.1">
    <property type="nucleotide sequence ID" value="NZ_AMSI01000003.1"/>
</dbReference>
<reference evidence="1 2" key="1">
    <citation type="journal article" date="2012" name="J. Bacteriol.">
        <title>Genome Sequence of Nitratireductor indicus Type Strain C115.</title>
        <authorList>
            <person name="Lai Q."/>
            <person name="Li G."/>
            <person name="Yu Z."/>
            <person name="Shao Z."/>
        </authorList>
    </citation>
    <scope>NUCLEOTIDE SEQUENCE [LARGE SCALE GENOMIC DNA]</scope>
    <source>
        <strain evidence="1 2">C115</strain>
    </source>
</reference>
<dbReference type="Proteomes" id="UP000007374">
    <property type="component" value="Unassembled WGS sequence"/>
</dbReference>
<gene>
    <name evidence="1" type="ORF">NA8A_04683</name>
</gene>